<evidence type="ECO:0000256" key="2">
    <source>
        <dbReference type="SAM" id="Phobius"/>
    </source>
</evidence>
<dbReference type="EMBL" id="NAJL01000028">
    <property type="protein sequence ID" value="TKA26434.1"/>
    <property type="molecule type" value="Genomic_DNA"/>
</dbReference>
<accession>A0A4U0TVX4</accession>
<protein>
    <submittedName>
        <fullName evidence="3">Uncharacterized protein</fullName>
    </submittedName>
</protein>
<sequence length="230" mass="25087">MVVLTCMRMISAGSEAIGQEHKQQCSPGENLIETAELRDETVYRNERVSVAEAIEMHSRPSLEQQRAAEAGDTSHSGYPTYNHNQTLRVTLAPLVSVTPTAAVNAAMLLYARTSRALLSPEGRDMAARSGWPSELMSAFLAVFCLLAFGRVKFWNSLLSRQCHRVQALPASGSGRFEEIKQRLACLAILFTIRALLRDALDQDAFVHVSTAGSGRWTLLVTDALVGPANG</sequence>
<dbReference type="Proteomes" id="UP000308549">
    <property type="component" value="Unassembled WGS sequence"/>
</dbReference>
<organism evidence="3 4">
    <name type="scientific">Salinomyces thailandicus</name>
    <dbReference type="NCBI Taxonomy" id="706561"/>
    <lineage>
        <taxon>Eukaryota</taxon>
        <taxon>Fungi</taxon>
        <taxon>Dikarya</taxon>
        <taxon>Ascomycota</taxon>
        <taxon>Pezizomycotina</taxon>
        <taxon>Dothideomycetes</taxon>
        <taxon>Dothideomycetidae</taxon>
        <taxon>Mycosphaerellales</taxon>
        <taxon>Teratosphaeriaceae</taxon>
        <taxon>Salinomyces</taxon>
    </lineage>
</organism>
<evidence type="ECO:0000313" key="3">
    <source>
        <dbReference type="EMBL" id="TKA26434.1"/>
    </source>
</evidence>
<keyword evidence="4" id="KW-1185">Reference proteome</keyword>
<name>A0A4U0TVX4_9PEZI</name>
<comment type="caution">
    <text evidence="3">The sequence shown here is derived from an EMBL/GenBank/DDBJ whole genome shotgun (WGS) entry which is preliminary data.</text>
</comment>
<gene>
    <name evidence="3" type="ORF">B0A50_05270</name>
</gene>
<feature type="region of interest" description="Disordered" evidence="1">
    <location>
        <begin position="59"/>
        <end position="78"/>
    </location>
</feature>
<keyword evidence="2" id="KW-1133">Transmembrane helix</keyword>
<feature type="transmembrane region" description="Helical" evidence="2">
    <location>
        <begin position="91"/>
        <end position="111"/>
    </location>
</feature>
<evidence type="ECO:0000313" key="4">
    <source>
        <dbReference type="Proteomes" id="UP000308549"/>
    </source>
</evidence>
<evidence type="ECO:0000256" key="1">
    <source>
        <dbReference type="SAM" id="MobiDB-lite"/>
    </source>
</evidence>
<keyword evidence="2" id="KW-0812">Transmembrane</keyword>
<reference evidence="3 4" key="1">
    <citation type="submission" date="2017-03" db="EMBL/GenBank/DDBJ databases">
        <title>Genomes of endolithic fungi from Antarctica.</title>
        <authorList>
            <person name="Coleine C."/>
            <person name="Masonjones S."/>
            <person name="Stajich J.E."/>
        </authorList>
    </citation>
    <scope>NUCLEOTIDE SEQUENCE [LARGE SCALE GENOMIC DNA]</scope>
    <source>
        <strain evidence="3 4">CCFEE 6315</strain>
    </source>
</reference>
<proteinExistence type="predicted"/>
<feature type="transmembrane region" description="Helical" evidence="2">
    <location>
        <begin position="131"/>
        <end position="151"/>
    </location>
</feature>
<keyword evidence="2" id="KW-0472">Membrane</keyword>
<dbReference type="AlphaFoldDB" id="A0A4U0TVX4"/>